<keyword evidence="1" id="KW-1133">Transmembrane helix</keyword>
<organism evidence="3 4">
    <name type="scientific">Aurantimicrobium minutum</name>
    <dbReference type="NCBI Taxonomy" id="708131"/>
    <lineage>
        <taxon>Bacteria</taxon>
        <taxon>Bacillati</taxon>
        <taxon>Actinomycetota</taxon>
        <taxon>Actinomycetes</taxon>
        <taxon>Micrococcales</taxon>
        <taxon>Microbacteriaceae</taxon>
        <taxon>Aurantimicrobium</taxon>
    </lineage>
</organism>
<feature type="signal peptide" evidence="2">
    <location>
        <begin position="1"/>
        <end position="33"/>
    </location>
</feature>
<keyword evidence="1" id="KW-0812">Transmembrane</keyword>
<keyword evidence="2" id="KW-0732">Signal</keyword>
<dbReference type="KEGG" id="amin:AUMI_111370"/>
<dbReference type="NCBIfam" id="TIGR02167">
    <property type="entry name" value="Liste_lipo_26"/>
    <property type="match status" value="1"/>
</dbReference>
<evidence type="ECO:0000313" key="3">
    <source>
        <dbReference type="EMBL" id="BAU99679.1"/>
    </source>
</evidence>
<feature type="chain" id="PRO_5008008930" evidence="2">
    <location>
        <begin position="34"/>
        <end position="347"/>
    </location>
</feature>
<dbReference type="AlphaFoldDB" id="A0A173LXT8"/>
<name>A0A173LXT8_9MICO</name>
<dbReference type="RefSeq" id="WP_197702055.1">
    <property type="nucleotide sequence ID" value="NZ_AP017457.1"/>
</dbReference>
<feature type="transmembrane region" description="Helical" evidence="1">
    <location>
        <begin position="323"/>
        <end position="342"/>
    </location>
</feature>
<evidence type="ECO:0000313" key="4">
    <source>
        <dbReference type="Proteomes" id="UP000243847"/>
    </source>
</evidence>
<dbReference type="Proteomes" id="UP000243847">
    <property type="component" value="Chromosome sequence1"/>
</dbReference>
<proteinExistence type="predicted"/>
<sequence length="347" mass="37086">MSPRGFRRLCAVGAALFSALFVVVFGGVVPAHAAPANQMQLEFQTTQWNENISVYLGGELTNVVINWGDLDADPSSPDVIQNVTDQGPGSGDITLTQSPLYDGTFVVTITATKLERFGKCLGGSDTTLTKVLSWGDFGMTSLRCGFDHRSELRQVPATLPATVTDLSNAFSYANGFNQDISGWNTSNVTNMSHMFESAVSFNRSLATWNISNVTNMTDMFKKVGFYSMSNENYSSTLVGWGSQSVMPNVNLGAVSTQAVTCDAVNARATLLASPNNWTISDVAPTISCPTNNNQNNNQNNSGSSGAAAAELAQTGSPVNGYSVFAWLLVILGTLVLVSPRLLKKFNQ</sequence>
<protein>
    <submittedName>
        <fullName evidence="3">Lipoprotein</fullName>
    </submittedName>
</protein>
<evidence type="ECO:0000256" key="1">
    <source>
        <dbReference type="SAM" id="Phobius"/>
    </source>
</evidence>
<accession>A0A173LXT8</accession>
<dbReference type="InterPro" id="IPR011889">
    <property type="entry name" value="Liste_lipo_26"/>
</dbReference>
<keyword evidence="3" id="KW-0449">Lipoprotein</keyword>
<keyword evidence="1" id="KW-0472">Membrane</keyword>
<reference evidence="3 4" key="1">
    <citation type="journal article" date="2016" name="Genome Announc.">
        <title>Complete Genome Sequence of Aurantimicrobium minutum Type Strain KNCT, a Planktonic Ultramicrobacterium Isolated from River Water.</title>
        <authorList>
            <person name="Nakai R."/>
            <person name="Fujisawa T."/>
            <person name="Nakamura Y."/>
            <person name="Nishide H."/>
            <person name="Uchiyama I."/>
            <person name="Baba T."/>
            <person name="Toyoda A."/>
            <person name="Fujiyama A."/>
            <person name="Naganuma T."/>
            <person name="Niki H."/>
        </authorList>
    </citation>
    <scope>NUCLEOTIDE SEQUENCE [LARGE SCALE GENOMIC DNA]</scope>
    <source>
        <strain evidence="3 4">KNC</strain>
    </source>
</reference>
<gene>
    <name evidence="3" type="ORF">AUMI_111370</name>
</gene>
<dbReference type="GeneID" id="80452327"/>
<dbReference type="EMBL" id="AP017457">
    <property type="protein sequence ID" value="BAU99679.1"/>
    <property type="molecule type" value="Genomic_DNA"/>
</dbReference>
<dbReference type="InterPro" id="IPR005046">
    <property type="entry name" value="DUF285"/>
</dbReference>
<evidence type="ECO:0000256" key="2">
    <source>
        <dbReference type="SAM" id="SignalP"/>
    </source>
</evidence>
<dbReference type="Pfam" id="PF03382">
    <property type="entry name" value="DUF285"/>
    <property type="match status" value="1"/>
</dbReference>